<reference evidence="3" key="1">
    <citation type="submission" date="2016-11" db="UniProtKB">
        <authorList>
            <consortium name="WormBaseParasite"/>
        </authorList>
    </citation>
    <scope>IDENTIFICATION</scope>
</reference>
<protein>
    <submittedName>
        <fullName evidence="3">Succinate dehydrogenase assembly factor 4, mitochondrial</fullName>
    </submittedName>
</protein>
<accession>A0A1I7XLA2</accession>
<feature type="region of interest" description="Disordered" evidence="1">
    <location>
        <begin position="1"/>
        <end position="33"/>
    </location>
</feature>
<dbReference type="Proteomes" id="UP000095283">
    <property type="component" value="Unplaced"/>
</dbReference>
<dbReference type="AlphaFoldDB" id="A0A1I7XLA2"/>
<evidence type="ECO:0000313" key="3">
    <source>
        <dbReference type="WBParaSite" id="Hba_18280"/>
    </source>
</evidence>
<proteinExistence type="predicted"/>
<organism evidence="2 3">
    <name type="scientific">Heterorhabditis bacteriophora</name>
    <name type="common">Entomopathogenic nematode worm</name>
    <dbReference type="NCBI Taxonomy" id="37862"/>
    <lineage>
        <taxon>Eukaryota</taxon>
        <taxon>Metazoa</taxon>
        <taxon>Ecdysozoa</taxon>
        <taxon>Nematoda</taxon>
        <taxon>Chromadorea</taxon>
        <taxon>Rhabditida</taxon>
        <taxon>Rhabditina</taxon>
        <taxon>Rhabditomorpha</taxon>
        <taxon>Strongyloidea</taxon>
        <taxon>Heterorhabditidae</taxon>
        <taxon>Heterorhabditis</taxon>
    </lineage>
</organism>
<keyword evidence="2" id="KW-1185">Reference proteome</keyword>
<sequence>MQFGPDAGDRKRPIESKPREFEADKSRNKVFSF</sequence>
<dbReference type="WBParaSite" id="Hba_18280">
    <property type="protein sequence ID" value="Hba_18280"/>
    <property type="gene ID" value="Hba_18280"/>
</dbReference>
<name>A0A1I7XLA2_HETBA</name>
<evidence type="ECO:0000313" key="2">
    <source>
        <dbReference type="Proteomes" id="UP000095283"/>
    </source>
</evidence>
<feature type="compositionally biased region" description="Basic and acidic residues" evidence="1">
    <location>
        <begin position="7"/>
        <end position="27"/>
    </location>
</feature>
<evidence type="ECO:0000256" key="1">
    <source>
        <dbReference type="SAM" id="MobiDB-lite"/>
    </source>
</evidence>